<keyword evidence="2" id="KW-1185">Reference proteome</keyword>
<comment type="caution">
    <text evidence="1">The sequence shown here is derived from an EMBL/GenBank/DDBJ whole genome shotgun (WGS) entry which is preliminary data.</text>
</comment>
<dbReference type="Proteomes" id="UP001221142">
    <property type="component" value="Unassembled WGS sequence"/>
</dbReference>
<accession>A0AAD7C8H2</accession>
<sequence length="120" mass="13231">MSMMGVLGQSIPVVQQEISIEVRVEQLLYRVVFLSEGEARLDSMPTFTYSIFLRLLAAKPADFFQKAGRKLFLGHGYTDSPKTYRQDVGSILQICTGAPISSISWARIGIKCKSVLAGSL</sequence>
<name>A0AAD7C8H2_9AGAR</name>
<gene>
    <name evidence="1" type="ORF">FB45DRAFT_862932</name>
</gene>
<proteinExistence type="predicted"/>
<dbReference type="AlphaFoldDB" id="A0AAD7C8H2"/>
<evidence type="ECO:0000313" key="2">
    <source>
        <dbReference type="Proteomes" id="UP001221142"/>
    </source>
</evidence>
<reference evidence="1" key="1">
    <citation type="submission" date="2023-03" db="EMBL/GenBank/DDBJ databases">
        <title>Massive genome expansion in bonnet fungi (Mycena s.s.) driven by repeated elements and novel gene families across ecological guilds.</title>
        <authorList>
            <consortium name="Lawrence Berkeley National Laboratory"/>
            <person name="Harder C.B."/>
            <person name="Miyauchi S."/>
            <person name="Viragh M."/>
            <person name="Kuo A."/>
            <person name="Thoen E."/>
            <person name="Andreopoulos B."/>
            <person name="Lu D."/>
            <person name="Skrede I."/>
            <person name="Drula E."/>
            <person name="Henrissat B."/>
            <person name="Morin E."/>
            <person name="Kohler A."/>
            <person name="Barry K."/>
            <person name="LaButti K."/>
            <person name="Morin E."/>
            <person name="Salamov A."/>
            <person name="Lipzen A."/>
            <person name="Mereny Z."/>
            <person name="Hegedus B."/>
            <person name="Baldrian P."/>
            <person name="Stursova M."/>
            <person name="Weitz H."/>
            <person name="Taylor A."/>
            <person name="Grigoriev I.V."/>
            <person name="Nagy L.G."/>
            <person name="Martin F."/>
            <person name="Kauserud H."/>
        </authorList>
    </citation>
    <scope>NUCLEOTIDE SEQUENCE</scope>
    <source>
        <strain evidence="1">9284</strain>
    </source>
</reference>
<dbReference type="EMBL" id="JARKIF010000004">
    <property type="protein sequence ID" value="KAJ7641843.1"/>
    <property type="molecule type" value="Genomic_DNA"/>
</dbReference>
<evidence type="ECO:0000313" key="1">
    <source>
        <dbReference type="EMBL" id="KAJ7641843.1"/>
    </source>
</evidence>
<organism evidence="1 2">
    <name type="scientific">Roridomyces roridus</name>
    <dbReference type="NCBI Taxonomy" id="1738132"/>
    <lineage>
        <taxon>Eukaryota</taxon>
        <taxon>Fungi</taxon>
        <taxon>Dikarya</taxon>
        <taxon>Basidiomycota</taxon>
        <taxon>Agaricomycotina</taxon>
        <taxon>Agaricomycetes</taxon>
        <taxon>Agaricomycetidae</taxon>
        <taxon>Agaricales</taxon>
        <taxon>Marasmiineae</taxon>
        <taxon>Mycenaceae</taxon>
        <taxon>Roridomyces</taxon>
    </lineage>
</organism>
<protein>
    <submittedName>
        <fullName evidence="1">Uncharacterized protein</fullName>
    </submittedName>
</protein>